<proteinExistence type="predicted"/>
<name>A0A3P3Y8H9_PLABS</name>
<dbReference type="Proteomes" id="UP000290189">
    <property type="component" value="Unassembled WGS sequence"/>
</dbReference>
<keyword evidence="1" id="KW-0496">Mitochondrion</keyword>
<sequence>MGRPEPTALPSGATTHSPSRIMACPSDVVYLVDSSGARRRITSDVVQRSAYIQGMIDFGVDTDGNVSVRVPLDENLLDPLVDLLGCDVVAPNRFEHATLLQLLPALYYLQAPDGIIDSVCWTIGQTLTIPDDELSSSRVEQQWQQFRS</sequence>
<reference evidence="1 2" key="1">
    <citation type="submission" date="2018-03" db="EMBL/GenBank/DDBJ databases">
        <authorList>
            <person name="Fogelqvist J."/>
        </authorList>
    </citation>
    <scope>NUCLEOTIDE SEQUENCE [LARGE SCALE GENOMIC DNA]</scope>
</reference>
<evidence type="ECO:0000313" key="1">
    <source>
        <dbReference type="EMBL" id="SPQ96481.1"/>
    </source>
</evidence>
<dbReference type="EMBL" id="OVEO01000006">
    <property type="protein sequence ID" value="SPQ96481.1"/>
    <property type="molecule type" value="Genomic_DNA"/>
</dbReference>
<organism evidence="1 2">
    <name type="scientific">Plasmodiophora brassicae</name>
    <name type="common">Clubroot disease agent</name>
    <dbReference type="NCBI Taxonomy" id="37360"/>
    <lineage>
        <taxon>Eukaryota</taxon>
        <taxon>Sar</taxon>
        <taxon>Rhizaria</taxon>
        <taxon>Endomyxa</taxon>
        <taxon>Phytomyxea</taxon>
        <taxon>Plasmodiophorida</taxon>
        <taxon>Plasmodiophoridae</taxon>
        <taxon>Plasmodiophora</taxon>
    </lineage>
</organism>
<geneLocation type="mitochondrion" evidence="1"/>
<dbReference type="AlphaFoldDB" id="A0A3P3Y8H9"/>
<accession>A0A3P3Y8H9</accession>
<protein>
    <submittedName>
        <fullName evidence="1">Uncharacterized protein</fullName>
    </submittedName>
</protein>
<evidence type="ECO:0000313" key="2">
    <source>
        <dbReference type="Proteomes" id="UP000290189"/>
    </source>
</evidence>
<gene>
    <name evidence="1" type="ORF">PLBR_LOCUS3696</name>
</gene>